<dbReference type="Gene3D" id="3.60.40.10">
    <property type="entry name" value="PPM-type phosphatase domain"/>
    <property type="match status" value="1"/>
</dbReference>
<dbReference type="InterPro" id="IPR036457">
    <property type="entry name" value="PPM-type-like_dom_sf"/>
</dbReference>
<organism evidence="2 3">
    <name type="scientific">Massilia eurypsychrophila</name>
    <dbReference type="NCBI Taxonomy" id="1485217"/>
    <lineage>
        <taxon>Bacteria</taxon>
        <taxon>Pseudomonadati</taxon>
        <taxon>Pseudomonadota</taxon>
        <taxon>Betaproteobacteria</taxon>
        <taxon>Burkholderiales</taxon>
        <taxon>Oxalobacteraceae</taxon>
        <taxon>Telluria group</taxon>
        <taxon>Massilia</taxon>
    </lineage>
</organism>
<gene>
    <name evidence="2" type="ORF">CR105_07640</name>
</gene>
<accession>A0A2G8TIP8</accession>
<dbReference type="AlphaFoldDB" id="A0A2G8TIP8"/>
<sequence>MNPVLDRQQFGPHLDIAARTSAGANPALHLENQDNFLMIDGDGRAAFMRDQQPQQQNVAGWSSGHVRLAVLDGMGGHGHGREAAEAVVAGLLTIPPCTDIAALAAHLDALHARLQVEFAGGDATKRPGTTLTLLEIAPSQAPLLYHVGDSRLYEVTAEHVLPMTVDHVPATAFAVAGVLDQQEWWQQVHGEHRSQIAQAFILGNAFADSSRLSDPLFELSAHTLPPFLRHLPDRRAITLRPDAVYILATDGFWACAQPQLWISRWPALLAGGNNARAMADLLFEEMTTRPPPALHIDNLTAIVLRPSAEQDVADDTYA</sequence>
<comment type="caution">
    <text evidence="2">The sequence shown here is derived from an EMBL/GenBank/DDBJ whole genome shotgun (WGS) entry which is preliminary data.</text>
</comment>
<dbReference type="SMART" id="SM00332">
    <property type="entry name" value="PP2Cc"/>
    <property type="match status" value="1"/>
</dbReference>
<reference evidence="2 3" key="1">
    <citation type="submission" date="2017-10" db="EMBL/GenBank/DDBJ databases">
        <title>Massilia psychrophilum sp. nov., a novel purple-pigmented bacterium isolated from Tianshan glacier, Xinjiang Municipality, China.</title>
        <authorList>
            <person name="Wang H."/>
        </authorList>
    </citation>
    <scope>NUCLEOTIDE SEQUENCE [LARGE SCALE GENOMIC DNA]</scope>
    <source>
        <strain evidence="2 3">JCM 30074</strain>
    </source>
</reference>
<dbReference type="InterPro" id="IPR001932">
    <property type="entry name" value="PPM-type_phosphatase-like_dom"/>
</dbReference>
<proteinExistence type="predicted"/>
<evidence type="ECO:0000313" key="2">
    <source>
        <dbReference type="EMBL" id="PIL45914.1"/>
    </source>
</evidence>
<dbReference type="Proteomes" id="UP000230390">
    <property type="component" value="Unassembled WGS sequence"/>
</dbReference>
<evidence type="ECO:0000259" key="1">
    <source>
        <dbReference type="PROSITE" id="PS51746"/>
    </source>
</evidence>
<feature type="domain" description="PPM-type phosphatase" evidence="1">
    <location>
        <begin position="44"/>
        <end position="306"/>
    </location>
</feature>
<keyword evidence="3" id="KW-1185">Reference proteome</keyword>
<dbReference type="SUPFAM" id="SSF81606">
    <property type="entry name" value="PP2C-like"/>
    <property type="match status" value="1"/>
</dbReference>
<dbReference type="EMBL" id="PDOC01000003">
    <property type="protein sequence ID" value="PIL45914.1"/>
    <property type="molecule type" value="Genomic_DNA"/>
</dbReference>
<name>A0A2G8TIP8_9BURK</name>
<protein>
    <submittedName>
        <fullName evidence="2">Protein phosphatase</fullName>
    </submittedName>
</protein>
<evidence type="ECO:0000313" key="3">
    <source>
        <dbReference type="Proteomes" id="UP000230390"/>
    </source>
</evidence>
<dbReference type="RefSeq" id="WP_099787825.1">
    <property type="nucleotide sequence ID" value="NZ_JBHLYV010000029.1"/>
</dbReference>
<dbReference type="SMART" id="SM00331">
    <property type="entry name" value="PP2C_SIG"/>
    <property type="match status" value="1"/>
</dbReference>
<dbReference type="PROSITE" id="PS51746">
    <property type="entry name" value="PPM_2"/>
    <property type="match status" value="1"/>
</dbReference>
<dbReference type="OrthoDB" id="9801841at2"/>